<feature type="region of interest" description="Disordered" evidence="2">
    <location>
        <begin position="773"/>
        <end position="796"/>
    </location>
</feature>
<reference evidence="5" key="1">
    <citation type="submission" date="2025-08" db="UniProtKB">
        <authorList>
            <consortium name="RefSeq"/>
        </authorList>
    </citation>
    <scope>IDENTIFICATION</scope>
</reference>
<gene>
    <name evidence="5" type="primary">LOC106062377</name>
</gene>
<feature type="region of interest" description="Disordered" evidence="2">
    <location>
        <begin position="1021"/>
        <end position="1134"/>
    </location>
</feature>
<dbReference type="InterPro" id="IPR036872">
    <property type="entry name" value="CH_dom_sf"/>
</dbReference>
<feature type="compositionally biased region" description="Polar residues" evidence="2">
    <location>
        <begin position="1061"/>
        <end position="1077"/>
    </location>
</feature>
<name>A0A9W2ZIF0_BIOGL</name>
<keyword evidence="1" id="KW-0175">Coiled coil</keyword>
<protein>
    <submittedName>
        <fullName evidence="5">Uncharacterized protein LOC106062377 isoform X1</fullName>
    </submittedName>
</protein>
<proteinExistence type="predicted"/>
<evidence type="ECO:0000256" key="2">
    <source>
        <dbReference type="SAM" id="MobiDB-lite"/>
    </source>
</evidence>
<organism evidence="4 5">
    <name type="scientific">Biomphalaria glabrata</name>
    <name type="common">Bloodfluke planorb</name>
    <name type="synonym">Freshwater snail</name>
    <dbReference type="NCBI Taxonomy" id="6526"/>
    <lineage>
        <taxon>Eukaryota</taxon>
        <taxon>Metazoa</taxon>
        <taxon>Spiralia</taxon>
        <taxon>Lophotrochozoa</taxon>
        <taxon>Mollusca</taxon>
        <taxon>Gastropoda</taxon>
        <taxon>Heterobranchia</taxon>
        <taxon>Euthyneura</taxon>
        <taxon>Panpulmonata</taxon>
        <taxon>Hygrophila</taxon>
        <taxon>Lymnaeoidea</taxon>
        <taxon>Planorbidae</taxon>
        <taxon>Biomphalaria</taxon>
    </lineage>
</organism>
<dbReference type="PROSITE" id="PS50021">
    <property type="entry name" value="CH"/>
    <property type="match status" value="1"/>
</dbReference>
<evidence type="ECO:0000313" key="4">
    <source>
        <dbReference type="Proteomes" id="UP001165740"/>
    </source>
</evidence>
<feature type="compositionally biased region" description="Low complexity" evidence="2">
    <location>
        <begin position="1093"/>
        <end position="1112"/>
    </location>
</feature>
<dbReference type="Gene3D" id="1.10.418.10">
    <property type="entry name" value="Calponin-like domain"/>
    <property type="match status" value="2"/>
</dbReference>
<evidence type="ECO:0000313" key="5">
    <source>
        <dbReference type="RefSeq" id="XP_055874710.1"/>
    </source>
</evidence>
<feature type="compositionally biased region" description="Polar residues" evidence="2">
    <location>
        <begin position="1302"/>
        <end position="1319"/>
    </location>
</feature>
<feature type="region of interest" description="Disordered" evidence="2">
    <location>
        <begin position="265"/>
        <end position="295"/>
    </location>
</feature>
<feature type="region of interest" description="Disordered" evidence="2">
    <location>
        <begin position="1148"/>
        <end position="1202"/>
    </location>
</feature>
<dbReference type="Pfam" id="PF00307">
    <property type="entry name" value="CH"/>
    <property type="match status" value="2"/>
</dbReference>
<dbReference type="SMART" id="SM00033">
    <property type="entry name" value="CH"/>
    <property type="match status" value="2"/>
</dbReference>
<sequence length="1345" mass="152731">MSVLEIYLQWANSVLAETGSHISGADAVKDGQVLCQLIDILAPSAGLVSKVITSGRCTALDYVTAALDHMQKHGIRVKFPAEDITNNEIKSILDILWILILNYGIHYIGQNAFQRSVGAGKKNLLEWCMEQLGTTFDFGKSLSENLCQGDWFVKLLEKAALGSSPRHEMKTEYIDTLLTEIQNRYGIRKEILKASDIVDGTIDEHTLMIYLSLFRRRCPISNMQLRKSSYGENATAARDRFAGTRTHQVCDSSLISDGKDTAYSRSASVHHTDSSQWSSVQADRQGSPYQSQSLDDGTMYETVIENVNYSRVPGLQSNERGPPLYSGGTNFTASKKPSLKSMSAPKPNLQRQGKVNSGSFNNSSSGKNYLDEKTLRSRENSNEFAGGGQEDNVRIKRPKDYILQWEETIDRLSTTPNHDSNHLMGRSRSFDLGKLDSYQIQEKNYSRRSKSTEIPSKLHSTRLTTPVESALKRLPKDMQENAKSAAKFFLQADVPEVFDLINVIQSSRVKSPSSYSENFSQHILDDDEETSLKSVGDTASTFMSHRFQSLSPRRRAVSPILRENGEERGSNTMLSIYPRDRSQSPSPTSFSELNNYPTLSYRDSEHSLDVSSYDIPFVNRDTQLPLSSSVQASTSVEKRAGSGRIPRREAWEQQRRFQSIAEPNANSGLMNSLSQEIKLLKEKVYRMEEEKAERRRSLSRSRLLSDGSPDGREFENSTLQHSRARATSCPLLNMNSQTALEPSLMHLECRSEANLYQPLKPRSPQTLLTAYKSSSGRQPSVTHRARMASPNPIGTNQDISVRNQYVSNWRQLISKRPLSEAEVAELKKALACAVADNDLLVSRLESAREEVSDKLRHTNSVLDDCRHHLAKAQVENMEYRSLLEQERQKTLYFERRVKELEHYFSELRANNEELEMELGQTTSMLNKSITETIPEVQALKLENTHIMSKLSEAENENDFLREDVQNLKQRHSKAMDTIEELKDILSKVRKERQELYDEVAAYDRREQAAKILKIMNTYMEKGSKDEEEKERSFSKWNSQSANQYFSPAERRASPTRYLHSRSVTPPSSQQRYFTSDDGSVEREIYPHRRNYTSRSRSCSPQQSRSRSVSPVSKKYTLSDHSFQTKRQDSPKKYQNGLISEVKKSQFSYDDFESGSDNIPRKSNIKRSTSPGHSTLLSSNLSQGKAYSSMQDLTRSSSPKPGILKRKKIHKIESTAPSRSPSASYARCFKTSLTTEKTRKNERPLHQKSDPGEIARAIQREFDQDDQLIEALSRSTLLQNKSWFELQRILFLYFKNTSDTDESGINSSMSSCEHSLSTGKRSPLLTEEQRRYADQLVQKYTGNVTL</sequence>
<feature type="compositionally biased region" description="Basic and acidic residues" evidence="2">
    <location>
        <begin position="636"/>
        <end position="650"/>
    </location>
</feature>
<feature type="compositionally biased region" description="Polar residues" evidence="2">
    <location>
        <begin position="1034"/>
        <end position="1045"/>
    </location>
</feature>
<feature type="region of interest" description="Disordered" evidence="2">
    <location>
        <begin position="690"/>
        <end position="723"/>
    </location>
</feature>
<feature type="compositionally biased region" description="Basic and acidic residues" evidence="2">
    <location>
        <begin position="1021"/>
        <end position="1033"/>
    </location>
</feature>
<dbReference type="OrthoDB" id="6156915at2759"/>
<feature type="region of interest" description="Disordered" evidence="2">
    <location>
        <begin position="547"/>
        <end position="596"/>
    </location>
</feature>
<feature type="compositionally biased region" description="Low complexity" evidence="2">
    <location>
        <begin position="356"/>
        <end position="368"/>
    </location>
</feature>
<dbReference type="CDD" id="cd00014">
    <property type="entry name" value="CH_SF"/>
    <property type="match status" value="1"/>
</dbReference>
<feature type="region of interest" description="Disordered" evidence="2">
    <location>
        <begin position="313"/>
        <end position="391"/>
    </location>
</feature>
<feature type="coiled-coil region" evidence="1">
    <location>
        <begin position="869"/>
        <end position="1005"/>
    </location>
</feature>
<evidence type="ECO:0000259" key="3">
    <source>
        <dbReference type="PROSITE" id="PS50021"/>
    </source>
</evidence>
<dbReference type="Proteomes" id="UP001165740">
    <property type="component" value="Chromosome 2"/>
</dbReference>
<feature type="region of interest" description="Disordered" evidence="2">
    <location>
        <begin position="628"/>
        <end position="650"/>
    </location>
</feature>
<accession>A0A9W2ZIF0</accession>
<dbReference type="RefSeq" id="XP_055874710.1">
    <property type="nucleotide sequence ID" value="XM_056018735.1"/>
</dbReference>
<feature type="domain" description="Calponin-homology (CH)" evidence="3">
    <location>
        <begin position="1"/>
        <end position="104"/>
    </location>
</feature>
<feature type="compositionally biased region" description="Basic and acidic residues" evidence="2">
    <location>
        <begin position="369"/>
        <end position="381"/>
    </location>
</feature>
<feature type="region of interest" description="Disordered" evidence="2">
    <location>
        <begin position="1302"/>
        <end position="1324"/>
    </location>
</feature>
<dbReference type="InterPro" id="IPR001715">
    <property type="entry name" value="CH_dom"/>
</dbReference>
<dbReference type="GeneID" id="106062377"/>
<feature type="compositionally biased region" description="Polar residues" evidence="2">
    <location>
        <begin position="583"/>
        <end position="596"/>
    </location>
</feature>
<feature type="compositionally biased region" description="Polar residues" evidence="2">
    <location>
        <begin position="1165"/>
        <end position="1198"/>
    </location>
</feature>
<dbReference type="SUPFAM" id="SSF47576">
    <property type="entry name" value="Calponin-homology domain, CH-domain"/>
    <property type="match status" value="1"/>
</dbReference>
<evidence type="ECO:0000256" key="1">
    <source>
        <dbReference type="SAM" id="Coils"/>
    </source>
</evidence>
<keyword evidence="4" id="KW-1185">Reference proteome</keyword>